<dbReference type="GO" id="GO:0005506">
    <property type="term" value="F:iron ion binding"/>
    <property type="evidence" value="ECO:0007669"/>
    <property type="project" value="InterPro"/>
</dbReference>
<feature type="binding site" description="axial binding residue" evidence="12">
    <location>
        <position position="433"/>
    </location>
    <ligand>
        <name>heme</name>
        <dbReference type="ChEBI" id="CHEBI:30413"/>
    </ligand>
    <ligandPart>
        <name>Fe</name>
        <dbReference type="ChEBI" id="CHEBI:18248"/>
    </ligandPart>
</feature>
<comment type="similarity">
    <text evidence="4 13">Belongs to the cytochrome P450 family.</text>
</comment>
<dbReference type="OrthoDB" id="6428965at2759"/>
<evidence type="ECO:0000313" key="14">
    <source>
        <dbReference type="EMBL" id="CAD7657531.1"/>
    </source>
</evidence>
<evidence type="ECO:0000256" key="5">
    <source>
        <dbReference type="ARBA" id="ARBA00022617"/>
    </source>
</evidence>
<protein>
    <recommendedName>
        <fullName evidence="16">Cytochrome P450</fullName>
    </recommendedName>
</protein>
<accession>A0A7R9MCK2</accession>
<dbReference type="InterPro" id="IPR050705">
    <property type="entry name" value="Cytochrome_P450_3A"/>
</dbReference>
<evidence type="ECO:0000313" key="15">
    <source>
        <dbReference type="Proteomes" id="UP000728032"/>
    </source>
</evidence>
<evidence type="ECO:0000256" key="10">
    <source>
        <dbReference type="ARBA" id="ARBA00023033"/>
    </source>
</evidence>
<evidence type="ECO:0000256" key="1">
    <source>
        <dbReference type="ARBA" id="ARBA00001971"/>
    </source>
</evidence>
<evidence type="ECO:0000256" key="9">
    <source>
        <dbReference type="ARBA" id="ARBA00023004"/>
    </source>
</evidence>
<evidence type="ECO:0000256" key="4">
    <source>
        <dbReference type="ARBA" id="ARBA00010617"/>
    </source>
</evidence>
<dbReference type="PRINTS" id="PR00463">
    <property type="entry name" value="EP450I"/>
</dbReference>
<dbReference type="CDD" id="cd11056">
    <property type="entry name" value="CYP6-like"/>
    <property type="match status" value="1"/>
</dbReference>
<dbReference type="InterPro" id="IPR002401">
    <property type="entry name" value="Cyt_P450_E_grp-I"/>
</dbReference>
<dbReference type="InterPro" id="IPR017972">
    <property type="entry name" value="Cyt_P450_CS"/>
</dbReference>
<dbReference type="GO" id="GO:0008395">
    <property type="term" value="F:steroid hydroxylase activity"/>
    <property type="evidence" value="ECO:0007669"/>
    <property type="project" value="TreeGrafter"/>
</dbReference>
<dbReference type="PROSITE" id="PS00086">
    <property type="entry name" value="CYTOCHROME_P450"/>
    <property type="match status" value="1"/>
</dbReference>
<feature type="non-terminal residue" evidence="14">
    <location>
        <position position="515"/>
    </location>
</feature>
<evidence type="ECO:0000256" key="12">
    <source>
        <dbReference type="PIRSR" id="PIRSR602401-1"/>
    </source>
</evidence>
<keyword evidence="7" id="KW-0256">Endoplasmic reticulum</keyword>
<keyword evidence="5 12" id="KW-0349">Heme</keyword>
<dbReference type="SUPFAM" id="SSF48264">
    <property type="entry name" value="Cytochrome P450"/>
    <property type="match status" value="1"/>
</dbReference>
<dbReference type="EMBL" id="OC928002">
    <property type="protein sequence ID" value="CAD7657531.1"/>
    <property type="molecule type" value="Genomic_DNA"/>
</dbReference>
<evidence type="ECO:0000256" key="6">
    <source>
        <dbReference type="ARBA" id="ARBA00022723"/>
    </source>
</evidence>
<dbReference type="GO" id="GO:0005789">
    <property type="term" value="C:endoplasmic reticulum membrane"/>
    <property type="evidence" value="ECO:0007669"/>
    <property type="project" value="UniProtKB-SubCell"/>
</dbReference>
<name>A0A7R9MCK2_9ACAR</name>
<evidence type="ECO:0000256" key="3">
    <source>
        <dbReference type="ARBA" id="ARBA00004406"/>
    </source>
</evidence>
<dbReference type="Pfam" id="PF00067">
    <property type="entry name" value="p450"/>
    <property type="match status" value="1"/>
</dbReference>
<dbReference type="InterPro" id="IPR036396">
    <property type="entry name" value="Cyt_P450_sf"/>
</dbReference>
<organism evidence="14">
    <name type="scientific">Oppiella nova</name>
    <dbReference type="NCBI Taxonomy" id="334625"/>
    <lineage>
        <taxon>Eukaryota</taxon>
        <taxon>Metazoa</taxon>
        <taxon>Ecdysozoa</taxon>
        <taxon>Arthropoda</taxon>
        <taxon>Chelicerata</taxon>
        <taxon>Arachnida</taxon>
        <taxon>Acari</taxon>
        <taxon>Acariformes</taxon>
        <taxon>Sarcoptiformes</taxon>
        <taxon>Oribatida</taxon>
        <taxon>Brachypylina</taxon>
        <taxon>Oppioidea</taxon>
        <taxon>Oppiidae</taxon>
        <taxon>Oppiella</taxon>
    </lineage>
</organism>
<keyword evidence="8 13" id="KW-0560">Oxidoreductase</keyword>
<dbReference type="Gene3D" id="1.10.630.10">
    <property type="entry name" value="Cytochrome P450"/>
    <property type="match status" value="1"/>
</dbReference>
<evidence type="ECO:0000256" key="13">
    <source>
        <dbReference type="RuleBase" id="RU000461"/>
    </source>
</evidence>
<dbReference type="PANTHER" id="PTHR24302:SF15">
    <property type="entry name" value="FATTY-ACID PEROXYGENASE"/>
    <property type="match status" value="1"/>
</dbReference>
<dbReference type="EMBL" id="CAJPVJ010013177">
    <property type="protein sequence ID" value="CAG2174717.1"/>
    <property type="molecule type" value="Genomic_DNA"/>
</dbReference>
<evidence type="ECO:0000256" key="2">
    <source>
        <dbReference type="ARBA" id="ARBA00004174"/>
    </source>
</evidence>
<evidence type="ECO:0000256" key="11">
    <source>
        <dbReference type="ARBA" id="ARBA00043906"/>
    </source>
</evidence>
<dbReference type="GO" id="GO:0016705">
    <property type="term" value="F:oxidoreductase activity, acting on paired donors, with incorporation or reduction of molecular oxygen"/>
    <property type="evidence" value="ECO:0007669"/>
    <property type="project" value="InterPro"/>
</dbReference>
<keyword evidence="6 12" id="KW-0479">Metal-binding</keyword>
<comment type="function">
    <text evidence="11">Cytochromes P450 are a group of heme-thiolate monooxygenases. They oxidize a variety of structurally unrelated compounds, including steroids, fatty acids, and xenobiotics.</text>
</comment>
<dbReference type="GO" id="GO:0020037">
    <property type="term" value="F:heme binding"/>
    <property type="evidence" value="ECO:0007669"/>
    <property type="project" value="InterPro"/>
</dbReference>
<dbReference type="Proteomes" id="UP000728032">
    <property type="component" value="Unassembled WGS sequence"/>
</dbReference>
<keyword evidence="7" id="KW-0492">Microsome</keyword>
<dbReference type="FunFam" id="1.10.630.10:FF:000182">
    <property type="entry name" value="Cytochrome P450 3A4"/>
    <property type="match status" value="1"/>
</dbReference>
<dbReference type="PANTHER" id="PTHR24302">
    <property type="entry name" value="CYTOCHROME P450 FAMILY 3"/>
    <property type="match status" value="1"/>
</dbReference>
<keyword evidence="9 12" id="KW-0408">Iron</keyword>
<reference evidence="14" key="1">
    <citation type="submission" date="2020-11" db="EMBL/GenBank/DDBJ databases">
        <authorList>
            <person name="Tran Van P."/>
        </authorList>
    </citation>
    <scope>NUCLEOTIDE SEQUENCE</scope>
</reference>
<dbReference type="InterPro" id="IPR001128">
    <property type="entry name" value="Cyt_P450"/>
</dbReference>
<evidence type="ECO:0008006" key="16">
    <source>
        <dbReference type="Google" id="ProtNLM"/>
    </source>
</evidence>
<sequence>FSNLIQGNDYWRKRGIRGPTPGLLFGNCVHYFTKYKCMQDLTWGKRFGKIYGYFMCKTPILVIGDPELIRDIMIKDWSLFTDRSLIMKTNGATITKAIYQQDASRKRLIRDLISPAYTSGKLRKIYPKIGKSLGDMDNYLSRVINDHGGKNVVIDIKYVWQTFTVDAYPKCGMSVNTSAYNTPQNELAICLRRFIDVDIRRELLSIMLPSFMSNWPKLGNQRVIQYLLRTFREICNERLQTRNYKHYIDFLQLLMETQAVPGSTNLTNIDKQDSERLRLSDHELTAQAFAFIAGGNKPTLAALTACTYELALNPDIQQRLYDEITASTPDSSDISYEALTQMPYLDAVVSESLRLYPPAVRLVRQVTSAYSLGETGISIEPGQHVEIPIYNIQHSGEYYENPEKFDPDRFMPENKHKLVPYTFMPFGLGPRTCIGMRFGLLVMKCALAHFIKRYRVYRIPDTDIPLQYKRLMTIRMPKRCMVGIEPRIFLYKNYNKWTKLGIKGPKPIPVIRYFD</sequence>
<evidence type="ECO:0000256" key="8">
    <source>
        <dbReference type="ARBA" id="ARBA00023002"/>
    </source>
</evidence>
<keyword evidence="10 13" id="KW-0503">Monooxygenase</keyword>
<keyword evidence="15" id="KW-1185">Reference proteome</keyword>
<feature type="non-terminal residue" evidence="14">
    <location>
        <position position="1"/>
    </location>
</feature>
<proteinExistence type="inferred from homology"/>
<comment type="cofactor">
    <cofactor evidence="1 12">
        <name>heme</name>
        <dbReference type="ChEBI" id="CHEBI:30413"/>
    </cofactor>
</comment>
<dbReference type="AlphaFoldDB" id="A0A7R9MCK2"/>
<gene>
    <name evidence="14" type="ORF">ONB1V03_LOCUS14158</name>
</gene>
<dbReference type="PRINTS" id="PR00385">
    <property type="entry name" value="P450"/>
</dbReference>
<comment type="subcellular location">
    <subcellularLocation>
        <location evidence="3">Endoplasmic reticulum membrane</location>
        <topology evidence="3">Peripheral membrane protein</topology>
    </subcellularLocation>
    <subcellularLocation>
        <location evidence="2">Microsome membrane</location>
        <topology evidence="2">Peripheral membrane protein</topology>
    </subcellularLocation>
</comment>
<evidence type="ECO:0000256" key="7">
    <source>
        <dbReference type="ARBA" id="ARBA00022848"/>
    </source>
</evidence>